<dbReference type="EMBL" id="JAOVZB010000002">
    <property type="protein sequence ID" value="MCV2402308.1"/>
    <property type="molecule type" value="Genomic_DNA"/>
</dbReference>
<reference evidence="2 3" key="1">
    <citation type="submission" date="2022-10" db="EMBL/GenBank/DDBJ databases">
        <title>Marinomonas transparenta sp. nov. and Marinomonas sargassi sp. nov., isolated from marine alga (Sargassum natans (L.) Gaillon).</title>
        <authorList>
            <person name="Wang Y."/>
        </authorList>
    </citation>
    <scope>NUCLEOTIDE SEQUENCE [LARGE SCALE GENOMIC DNA]</scope>
    <source>
        <strain evidence="2 3">C2222</strain>
    </source>
</reference>
<gene>
    <name evidence="2" type="ORF">OFY17_05335</name>
</gene>
<feature type="signal peptide" evidence="1">
    <location>
        <begin position="1"/>
        <end position="24"/>
    </location>
</feature>
<dbReference type="InterPro" id="IPR021457">
    <property type="entry name" value="DUF3108"/>
</dbReference>
<sequence length="238" mass="27442">MAALKISIIAFGIFLSCHTSLSHASNAQKTAFLPNYTATYSTLWKKGISLKVKGTQTLKKKSESLWVFTFSAKNFFASLYESSSFQVTEGQIIPQEYEYKSSVFGKKKTALLTFNWDKNIVRNDIKNKPWNLSIQPDTLDKLSVQLQIRQDLKNQKDILDYQIADGGRIKNWTFEQQGTEKVSTKIGDISAIKVMRTDNLHKGKQTFFWFAPKYDYLLVKLEHKEDKELYQLNIESLK</sequence>
<feature type="chain" id="PRO_5046270926" evidence="1">
    <location>
        <begin position="25"/>
        <end position="238"/>
    </location>
</feature>
<keyword evidence="3" id="KW-1185">Reference proteome</keyword>
<dbReference type="RefSeq" id="WP_263529688.1">
    <property type="nucleotide sequence ID" value="NZ_JAOVZB010000002.1"/>
</dbReference>
<proteinExistence type="predicted"/>
<accession>A0ABT2YQY4</accession>
<evidence type="ECO:0000313" key="2">
    <source>
        <dbReference type="EMBL" id="MCV2402308.1"/>
    </source>
</evidence>
<evidence type="ECO:0000256" key="1">
    <source>
        <dbReference type="SAM" id="SignalP"/>
    </source>
</evidence>
<dbReference type="PROSITE" id="PS51257">
    <property type="entry name" value="PROKAR_LIPOPROTEIN"/>
    <property type="match status" value="1"/>
</dbReference>
<protein>
    <submittedName>
        <fullName evidence="2">DUF3108 domain-containing protein</fullName>
    </submittedName>
</protein>
<comment type="caution">
    <text evidence="2">The sequence shown here is derived from an EMBL/GenBank/DDBJ whole genome shotgun (WGS) entry which is preliminary data.</text>
</comment>
<dbReference type="Proteomes" id="UP001209713">
    <property type="component" value="Unassembled WGS sequence"/>
</dbReference>
<keyword evidence="1" id="KW-0732">Signal</keyword>
<name>A0ABT2YQY4_9GAMM</name>
<dbReference type="Pfam" id="PF11306">
    <property type="entry name" value="DUF3108"/>
    <property type="match status" value="1"/>
</dbReference>
<evidence type="ECO:0000313" key="3">
    <source>
        <dbReference type="Proteomes" id="UP001209713"/>
    </source>
</evidence>
<organism evidence="2 3">
    <name type="scientific">Marinomonas sargassi</name>
    <dbReference type="NCBI Taxonomy" id="2984494"/>
    <lineage>
        <taxon>Bacteria</taxon>
        <taxon>Pseudomonadati</taxon>
        <taxon>Pseudomonadota</taxon>
        <taxon>Gammaproteobacteria</taxon>
        <taxon>Oceanospirillales</taxon>
        <taxon>Oceanospirillaceae</taxon>
        <taxon>Marinomonas</taxon>
    </lineage>
</organism>